<feature type="repeat" description="NHL" evidence="2">
    <location>
        <begin position="122"/>
        <end position="162"/>
    </location>
</feature>
<accession>A0A815E9E0</accession>
<sequence>MSHEKNIRKKPKRFPVSPNSVSQYLNFLGDGITINGAAGIFVASSSGNLYVVDNNNNRVLRWSPGANPSTGGVLVASDTLNGPLAVVVTANEQTLFVADSNSNSVKKFTLGTNSATIFAGNGTVGSGPYQLNGPTGLALDSTEQYLYVVDGNNNRIQRFFIPSC</sequence>
<evidence type="ECO:0000313" key="4">
    <source>
        <dbReference type="EMBL" id="CAF4143963.1"/>
    </source>
</evidence>
<evidence type="ECO:0000256" key="1">
    <source>
        <dbReference type="ARBA" id="ARBA00022737"/>
    </source>
</evidence>
<dbReference type="PROSITE" id="PS51125">
    <property type="entry name" value="NHL"/>
    <property type="match status" value="1"/>
</dbReference>
<dbReference type="InterPro" id="IPR001258">
    <property type="entry name" value="NHL_repeat"/>
</dbReference>
<evidence type="ECO:0000313" key="3">
    <source>
        <dbReference type="EMBL" id="CAF1308461.1"/>
    </source>
</evidence>
<organism evidence="3 5">
    <name type="scientific">Didymodactylos carnosus</name>
    <dbReference type="NCBI Taxonomy" id="1234261"/>
    <lineage>
        <taxon>Eukaryota</taxon>
        <taxon>Metazoa</taxon>
        <taxon>Spiralia</taxon>
        <taxon>Gnathifera</taxon>
        <taxon>Rotifera</taxon>
        <taxon>Eurotatoria</taxon>
        <taxon>Bdelloidea</taxon>
        <taxon>Philodinida</taxon>
        <taxon>Philodinidae</taxon>
        <taxon>Didymodactylos</taxon>
    </lineage>
</organism>
<dbReference type="AlphaFoldDB" id="A0A815E9E0"/>
<keyword evidence="1" id="KW-0677">Repeat</keyword>
<dbReference type="Proteomes" id="UP000681722">
    <property type="component" value="Unassembled WGS sequence"/>
</dbReference>
<evidence type="ECO:0000256" key="2">
    <source>
        <dbReference type="PROSITE-ProRule" id="PRU00504"/>
    </source>
</evidence>
<evidence type="ECO:0000313" key="5">
    <source>
        <dbReference type="Proteomes" id="UP000663829"/>
    </source>
</evidence>
<protein>
    <recommendedName>
        <fullName evidence="6">NHL repeat-containing protein</fullName>
    </recommendedName>
</protein>
<comment type="caution">
    <text evidence="3">The sequence shown here is derived from an EMBL/GenBank/DDBJ whole genome shotgun (WGS) entry which is preliminary data.</text>
</comment>
<reference evidence="3" key="1">
    <citation type="submission" date="2021-02" db="EMBL/GenBank/DDBJ databases">
        <authorList>
            <person name="Nowell W R."/>
        </authorList>
    </citation>
    <scope>NUCLEOTIDE SEQUENCE</scope>
</reference>
<dbReference type="PANTHER" id="PTHR46388:SF2">
    <property type="entry name" value="NHL REPEAT-CONTAINING PROTEIN 2"/>
    <property type="match status" value="1"/>
</dbReference>
<gene>
    <name evidence="3" type="ORF">GPM918_LOCUS28878</name>
    <name evidence="4" type="ORF">SRO942_LOCUS29417</name>
</gene>
<evidence type="ECO:0008006" key="6">
    <source>
        <dbReference type="Google" id="ProtNLM"/>
    </source>
</evidence>
<dbReference type="SUPFAM" id="SSF63825">
    <property type="entry name" value="YWTD domain"/>
    <property type="match status" value="1"/>
</dbReference>
<name>A0A815E9E0_9BILA</name>
<dbReference type="Proteomes" id="UP000663829">
    <property type="component" value="Unassembled WGS sequence"/>
</dbReference>
<dbReference type="PANTHER" id="PTHR46388">
    <property type="entry name" value="NHL REPEAT-CONTAINING PROTEIN 2"/>
    <property type="match status" value="1"/>
</dbReference>
<dbReference type="OrthoDB" id="47323at2759"/>
<dbReference type="EMBL" id="CAJNOQ010012812">
    <property type="protein sequence ID" value="CAF1308461.1"/>
    <property type="molecule type" value="Genomic_DNA"/>
</dbReference>
<proteinExistence type="predicted"/>
<dbReference type="InterPro" id="IPR011042">
    <property type="entry name" value="6-blade_b-propeller_TolB-like"/>
</dbReference>
<dbReference type="Pfam" id="PF01436">
    <property type="entry name" value="NHL"/>
    <property type="match status" value="1"/>
</dbReference>
<dbReference type="EMBL" id="CAJOBC010041152">
    <property type="protein sequence ID" value="CAF4143963.1"/>
    <property type="molecule type" value="Genomic_DNA"/>
</dbReference>
<keyword evidence="5" id="KW-1185">Reference proteome</keyword>
<dbReference type="Gene3D" id="2.120.10.30">
    <property type="entry name" value="TolB, C-terminal domain"/>
    <property type="match status" value="1"/>
</dbReference>